<evidence type="ECO:0000256" key="3">
    <source>
        <dbReference type="PROSITE-ProRule" id="PRU00259"/>
    </source>
</evidence>
<dbReference type="Gene3D" id="1.25.10.10">
    <property type="entry name" value="Leucine-rich Repeat Variant"/>
    <property type="match status" value="3"/>
</dbReference>
<keyword evidence="2" id="KW-0677">Repeat</keyword>
<comment type="caution">
    <text evidence="6">The sequence shown here is derived from an EMBL/GenBank/DDBJ whole genome shotgun (WGS) entry which is preliminary data.</text>
</comment>
<dbReference type="PANTHER" id="PTHR47451:SF1">
    <property type="entry name" value="ARM REPEAT SUPERFAMILY PROTEIN"/>
    <property type="match status" value="1"/>
</dbReference>
<comment type="similarity">
    <text evidence="1">Belongs to the eutherian X-chromosome-specific Armcx family.</text>
</comment>
<evidence type="ECO:0000259" key="5">
    <source>
        <dbReference type="Pfam" id="PF04826"/>
    </source>
</evidence>
<feature type="domain" description="Armadillo repeat-containing" evidence="5">
    <location>
        <begin position="98"/>
        <end position="267"/>
    </location>
</feature>
<evidence type="ECO:0000313" key="6">
    <source>
        <dbReference type="EMBL" id="RHN78012.1"/>
    </source>
</evidence>
<dbReference type="InterPro" id="IPR006911">
    <property type="entry name" value="ARM-rpt_dom"/>
</dbReference>
<dbReference type="Gramene" id="rna1526">
    <property type="protein sequence ID" value="RHN78012.1"/>
    <property type="gene ID" value="gene1526"/>
</dbReference>
<protein>
    <submittedName>
        <fullName evidence="6">Putative armadillo repeat-containing domain-containing protein</fullName>
    </submittedName>
</protein>
<gene>
    <name evidence="6" type="ORF">MtrunA17_Chr1g0160911</name>
</gene>
<evidence type="ECO:0000256" key="1">
    <source>
        <dbReference type="ARBA" id="ARBA00010553"/>
    </source>
</evidence>
<feature type="repeat" description="ARM" evidence="3">
    <location>
        <begin position="771"/>
        <end position="813"/>
    </location>
</feature>
<feature type="repeat" description="ARM" evidence="3">
    <location>
        <begin position="177"/>
        <end position="210"/>
    </location>
</feature>
<dbReference type="Pfam" id="PF04826">
    <property type="entry name" value="Arm_2"/>
    <property type="match status" value="1"/>
</dbReference>
<reference evidence="6" key="1">
    <citation type="journal article" date="2018" name="Nat. Plants">
        <title>Whole-genome landscape of Medicago truncatula symbiotic genes.</title>
        <authorList>
            <person name="Pecrix Y."/>
            <person name="Gamas P."/>
            <person name="Carrere S."/>
        </authorList>
    </citation>
    <scope>NUCLEOTIDE SEQUENCE</scope>
    <source>
        <tissue evidence="6">Leaves</tissue>
    </source>
</reference>
<dbReference type="InterPro" id="IPR011989">
    <property type="entry name" value="ARM-like"/>
</dbReference>
<name>A0A396JKY1_MEDTR</name>
<evidence type="ECO:0000256" key="2">
    <source>
        <dbReference type="ARBA" id="ARBA00022737"/>
    </source>
</evidence>
<dbReference type="PANTHER" id="PTHR47451">
    <property type="entry name" value="ARM REPEAT SUPERFAMILY PROTEIN"/>
    <property type="match status" value="1"/>
</dbReference>
<dbReference type="SMART" id="SM00185">
    <property type="entry name" value="ARM"/>
    <property type="match status" value="7"/>
</dbReference>
<dbReference type="InterPro" id="IPR000225">
    <property type="entry name" value="Armadillo"/>
</dbReference>
<dbReference type="SUPFAM" id="SSF48371">
    <property type="entry name" value="ARM repeat"/>
    <property type="match status" value="2"/>
</dbReference>
<proteinExistence type="inferred from homology"/>
<feature type="repeat" description="ARM" evidence="3">
    <location>
        <begin position="452"/>
        <end position="494"/>
    </location>
</feature>
<accession>A0A396JKY1</accession>
<sequence length="840" mass="91846">MLTACRIPPILTPSSSSTSHFSPSITTTRVTLSSSSSSSSSKSHSKLPLFARFTRSCSSSSSNNGHSDHSTAPASPEIDEVESESSSDFGDSYVALFVRMLGLDHDPLDREQAIITLWQYSLGGKKYIDNIMQFPGCINLVVNLLRAESSSACEAAAGLLQSLSSIDQYRNSVADSGAIEEINRLLTQSSLASEVKVQSLNMLWNLSVDEKLRVKIAKSDLLLLAMKYLDDEDMKVKEAAGGILANLALSHVNHDMMVEAGVIPKLAKFLPYESEVSRVIRKEARNALLELVKDDYYRILVIEEGLVPVPLIGAAAYKSYNPRSYEAPAFPDGTEIERTYDKPSRFGAAELLIGLNVDNNANVDEAKVNAIIGQTQQQFLVRVGAIEMEETSTRSECSDDQPRLTLLHWIDGVARLVLILELEDKSAIVRAAESIASACINEHMRIAFKEAGAVRHLVRLLSWNDNAVQLAATQALEKLSASNVVCRVIETEGGLAPLVSILKCSDVAGAIAEKSLNVLAQILDPNKEMQLKFNGSKKAFDGADDGSKELSSTEQAVSKTNPRSDILNSVFTARLVEILKSFLPSLQEKAASVLEFVALIDPTLSPIISVDIEIGLNSTFQQNLLKISAETKFDVEDQFSAAYAIELEEAGLAISAASRLLTRLLDSKQFREKINVSHFIDTLRKILKTHIPLRSKDWVAACLVKLSSLSGYDTSTNPINVDVTLYDTIPRLVEQIKTSFSLEAREKAVVELSRIVSEGVVDSTEHIISEGAVYSLVKLIEEGNERGIEASLKILYNLSMDSENHSALLAAGAVPALRRIVLSEKPQWQRALHLLRSLET</sequence>
<feature type="repeat" description="ARM" evidence="3">
    <location>
        <begin position="136"/>
        <end position="178"/>
    </location>
</feature>
<evidence type="ECO:0000256" key="4">
    <source>
        <dbReference type="SAM" id="MobiDB-lite"/>
    </source>
</evidence>
<dbReference type="AlphaFoldDB" id="A0A396JKY1"/>
<dbReference type="PROSITE" id="PS50176">
    <property type="entry name" value="ARM_REPEAT"/>
    <property type="match status" value="4"/>
</dbReference>
<dbReference type="Proteomes" id="UP000265566">
    <property type="component" value="Chromosome 1"/>
</dbReference>
<feature type="region of interest" description="Disordered" evidence="4">
    <location>
        <begin position="59"/>
        <end position="86"/>
    </location>
</feature>
<dbReference type="InterPro" id="IPR016024">
    <property type="entry name" value="ARM-type_fold"/>
</dbReference>
<dbReference type="EMBL" id="PSQE01000001">
    <property type="protein sequence ID" value="RHN78012.1"/>
    <property type="molecule type" value="Genomic_DNA"/>
</dbReference>
<organism evidence="6">
    <name type="scientific">Medicago truncatula</name>
    <name type="common">Barrel medic</name>
    <name type="synonym">Medicago tribuloides</name>
    <dbReference type="NCBI Taxonomy" id="3880"/>
    <lineage>
        <taxon>Eukaryota</taxon>
        <taxon>Viridiplantae</taxon>
        <taxon>Streptophyta</taxon>
        <taxon>Embryophyta</taxon>
        <taxon>Tracheophyta</taxon>
        <taxon>Spermatophyta</taxon>
        <taxon>Magnoliopsida</taxon>
        <taxon>eudicotyledons</taxon>
        <taxon>Gunneridae</taxon>
        <taxon>Pentapetalae</taxon>
        <taxon>rosids</taxon>
        <taxon>fabids</taxon>
        <taxon>Fabales</taxon>
        <taxon>Fabaceae</taxon>
        <taxon>Papilionoideae</taxon>
        <taxon>50 kb inversion clade</taxon>
        <taxon>NPAAA clade</taxon>
        <taxon>Hologalegina</taxon>
        <taxon>IRL clade</taxon>
        <taxon>Trifolieae</taxon>
        <taxon>Medicago</taxon>
    </lineage>
</organism>